<keyword evidence="3" id="KW-1185">Reference proteome</keyword>
<feature type="compositionally biased region" description="Basic and acidic residues" evidence="1">
    <location>
        <begin position="63"/>
        <end position="85"/>
    </location>
</feature>
<feature type="region of interest" description="Disordered" evidence="1">
    <location>
        <begin position="1"/>
        <end position="111"/>
    </location>
</feature>
<name>A0ABN8ZJ44_RANTA</name>
<dbReference type="EMBL" id="OX459968">
    <property type="protein sequence ID" value="CAI9172216.1"/>
    <property type="molecule type" value="Genomic_DNA"/>
</dbReference>
<organism evidence="2 3">
    <name type="scientific">Rangifer tarandus platyrhynchus</name>
    <name type="common">Svalbard reindeer</name>
    <dbReference type="NCBI Taxonomy" id="3082113"/>
    <lineage>
        <taxon>Eukaryota</taxon>
        <taxon>Metazoa</taxon>
        <taxon>Chordata</taxon>
        <taxon>Craniata</taxon>
        <taxon>Vertebrata</taxon>
        <taxon>Euteleostomi</taxon>
        <taxon>Mammalia</taxon>
        <taxon>Eutheria</taxon>
        <taxon>Laurasiatheria</taxon>
        <taxon>Artiodactyla</taxon>
        <taxon>Ruminantia</taxon>
        <taxon>Pecora</taxon>
        <taxon>Cervidae</taxon>
        <taxon>Odocoileinae</taxon>
        <taxon>Rangifer</taxon>
    </lineage>
</organism>
<evidence type="ECO:0000256" key="1">
    <source>
        <dbReference type="SAM" id="MobiDB-lite"/>
    </source>
</evidence>
<evidence type="ECO:0000313" key="2">
    <source>
        <dbReference type="EMBL" id="CAI9172216.1"/>
    </source>
</evidence>
<feature type="compositionally biased region" description="Low complexity" evidence="1">
    <location>
        <begin position="155"/>
        <end position="164"/>
    </location>
</feature>
<feature type="region of interest" description="Disordered" evidence="1">
    <location>
        <begin position="142"/>
        <end position="192"/>
    </location>
</feature>
<sequence length="256" mass="27597">MASQSPGLASRTAADPDTRARLPDPRGRRVPHHRAPARRPAPPPHAALARTPRSTCPPVSSSKDPEERARLREPETRVPFEERVYPHPPRALPLATNGEGGDRNRTAAEGAQSLPAVEFGFLGAGLGEFLRHRREPRRHYDLGSGLRLQPRGQVPAARNGAAPAPREHPTDARPCARPRRAQPAPGVLSPAPAHSTLGSVVSNYLLLGDRPRPECPPSLARARARAAGVFTQLRSVVLPGAGRTGAWLASSKHRFR</sequence>
<protein>
    <submittedName>
        <fullName evidence="2">Uncharacterized protein</fullName>
    </submittedName>
</protein>
<evidence type="ECO:0000313" key="3">
    <source>
        <dbReference type="Proteomes" id="UP001176941"/>
    </source>
</evidence>
<reference evidence="2" key="1">
    <citation type="submission" date="2023-04" db="EMBL/GenBank/DDBJ databases">
        <authorList>
            <consortium name="ELIXIR-Norway"/>
        </authorList>
    </citation>
    <scope>NUCLEOTIDE SEQUENCE [LARGE SCALE GENOMIC DNA]</scope>
</reference>
<gene>
    <name evidence="2" type="ORF">MRATA1EN1_LOCUS21178</name>
</gene>
<accession>A0ABN8ZJ44</accession>
<feature type="compositionally biased region" description="Basic residues" evidence="1">
    <location>
        <begin position="28"/>
        <end position="37"/>
    </location>
</feature>
<proteinExistence type="predicted"/>
<feature type="compositionally biased region" description="Basic and acidic residues" evidence="1">
    <location>
        <begin position="14"/>
        <end position="27"/>
    </location>
</feature>
<dbReference type="Proteomes" id="UP001176941">
    <property type="component" value="Chromosome 32"/>
</dbReference>